<evidence type="ECO:0000313" key="2">
    <source>
        <dbReference type="EMBL" id="NYS92109.1"/>
    </source>
</evidence>
<evidence type="ECO:0000313" key="3">
    <source>
        <dbReference type="Proteomes" id="UP000561011"/>
    </source>
</evidence>
<proteinExistence type="predicted"/>
<accession>A0A853ENC9</accession>
<organism evidence="2 3">
    <name type="scientific">Sanguibacter inulinus</name>
    <dbReference type="NCBI Taxonomy" id="60922"/>
    <lineage>
        <taxon>Bacteria</taxon>
        <taxon>Bacillati</taxon>
        <taxon>Actinomycetota</taxon>
        <taxon>Actinomycetes</taxon>
        <taxon>Micrococcales</taxon>
        <taxon>Sanguibacteraceae</taxon>
        <taxon>Sanguibacter</taxon>
    </lineage>
</organism>
<protein>
    <submittedName>
        <fullName evidence="2">Right-handed parallel beta-helix repeat-containing protein</fullName>
    </submittedName>
</protein>
<dbReference type="PROSITE" id="PS51257">
    <property type="entry name" value="PROKAR_LIPOPROTEIN"/>
    <property type="match status" value="1"/>
</dbReference>
<dbReference type="InterPro" id="IPR011050">
    <property type="entry name" value="Pectin_lyase_fold/virulence"/>
</dbReference>
<evidence type="ECO:0000256" key="1">
    <source>
        <dbReference type="SAM" id="MobiDB-lite"/>
    </source>
</evidence>
<dbReference type="Proteomes" id="UP000561011">
    <property type="component" value="Unassembled WGS sequence"/>
</dbReference>
<dbReference type="SUPFAM" id="SSF51126">
    <property type="entry name" value="Pectin lyase-like"/>
    <property type="match status" value="1"/>
</dbReference>
<dbReference type="Gene3D" id="2.160.20.10">
    <property type="entry name" value="Single-stranded right-handed beta-helix, Pectin lyase-like"/>
    <property type="match status" value="1"/>
</dbReference>
<feature type="compositionally biased region" description="Low complexity" evidence="1">
    <location>
        <begin position="40"/>
        <end position="63"/>
    </location>
</feature>
<name>A0A853ENC9_9MICO</name>
<comment type="caution">
    <text evidence="2">The sequence shown here is derived from an EMBL/GenBank/DDBJ whole genome shotgun (WGS) entry which is preliminary data.</text>
</comment>
<dbReference type="EMBL" id="JACBYE010000002">
    <property type="protein sequence ID" value="NYS92109.1"/>
    <property type="molecule type" value="Genomic_DNA"/>
</dbReference>
<sequence>MRTVTGVLRTLGRRAREVVVGGLILAGCTAPGSPSPGTPEPSSDPTGSTSSPEPSPSATADSPGAAVPDSTVDCPAEPTVSTTDELTESLAEVEPGEVIVLAPGTYDGLFVATTSGTADEPITLCGPADAVLDGGGPEGGYVMHLDGASHWRLGGFTVTDGQKGVMADGTVGSVISGLTVTSIGDEAIHLRKASTDNVVSGNVISDTGLRKPKFGEGVYVGTAESNWCDITACEPDPSDRNVIEDNTISGTTSESIDIKEGTSDGIVRGNTFDGSSISAADSWVDVKGNGWLVEGNTGTSSPTDGFQTHEILEGWGDHNVFRGNVATVDGTGFGFSLTPELSNVVECDNTAPGAGEGLSNVECGAG</sequence>
<dbReference type="AlphaFoldDB" id="A0A853ENC9"/>
<reference evidence="2 3" key="1">
    <citation type="submission" date="2020-07" db="EMBL/GenBank/DDBJ databases">
        <title>MOT database genomes.</title>
        <authorList>
            <person name="Joseph S."/>
            <person name="Aduse-Opoku J."/>
            <person name="Hashim A."/>
            <person name="Wade W."/>
            <person name="Curtis M."/>
        </authorList>
    </citation>
    <scope>NUCLEOTIDE SEQUENCE [LARGE SCALE GENOMIC DNA]</scope>
    <source>
        <strain evidence="2 3">DSM 100099</strain>
    </source>
</reference>
<dbReference type="RefSeq" id="WP_179912099.1">
    <property type="nucleotide sequence ID" value="NZ_JACBYE010000002.1"/>
</dbReference>
<keyword evidence="3" id="KW-1185">Reference proteome</keyword>
<gene>
    <name evidence="2" type="ORF">HZZ10_00955</name>
</gene>
<dbReference type="InterPro" id="IPR012334">
    <property type="entry name" value="Pectin_lyas_fold"/>
</dbReference>
<dbReference type="InterPro" id="IPR006626">
    <property type="entry name" value="PbH1"/>
</dbReference>
<dbReference type="SMART" id="SM00710">
    <property type="entry name" value="PbH1"/>
    <property type="match status" value="5"/>
</dbReference>
<feature type="region of interest" description="Disordered" evidence="1">
    <location>
        <begin position="27"/>
        <end position="86"/>
    </location>
</feature>